<organism evidence="1 2">
    <name type="scientific">Methylobacterium tarhaniae</name>
    <dbReference type="NCBI Taxonomy" id="1187852"/>
    <lineage>
        <taxon>Bacteria</taxon>
        <taxon>Pseudomonadati</taxon>
        <taxon>Pseudomonadota</taxon>
        <taxon>Alphaproteobacteria</taxon>
        <taxon>Hyphomicrobiales</taxon>
        <taxon>Methylobacteriaceae</taxon>
        <taxon>Methylobacterium</taxon>
    </lineage>
</organism>
<gene>
    <name evidence="1" type="ORF">VQ03_08225</name>
</gene>
<evidence type="ECO:0000313" key="1">
    <source>
        <dbReference type="EMBL" id="KMO43498.1"/>
    </source>
</evidence>
<evidence type="ECO:0000313" key="2">
    <source>
        <dbReference type="Proteomes" id="UP000036449"/>
    </source>
</evidence>
<protein>
    <submittedName>
        <fullName evidence="1">Uncharacterized protein</fullName>
    </submittedName>
</protein>
<dbReference type="OrthoDB" id="8000372at2"/>
<sequence length="78" mass="8476">MQAAHPLHETDFEMALRHVIEAEHRVARQRVLVERLAPGDGPTAALAEALLADFQVTLAAHRAHLARLMPPGSGRPQG</sequence>
<dbReference type="RefSeq" id="WP_048450395.1">
    <property type="nucleotide sequence ID" value="NZ_JBNNPJ010000195.1"/>
</dbReference>
<proteinExistence type="predicted"/>
<comment type="caution">
    <text evidence="1">The sequence shown here is derived from an EMBL/GenBank/DDBJ whole genome shotgun (WGS) entry which is preliminary data.</text>
</comment>
<reference evidence="1 2" key="1">
    <citation type="submission" date="2015-03" db="EMBL/GenBank/DDBJ databases">
        <title>Genome sequencing of Methylobacterium tarhaniae DSM 25844.</title>
        <authorList>
            <person name="Chaudhry V."/>
            <person name="Patil P.B."/>
        </authorList>
    </citation>
    <scope>NUCLEOTIDE SEQUENCE [LARGE SCALE GENOMIC DNA]</scope>
    <source>
        <strain evidence="1 2">DSM 25844</strain>
    </source>
</reference>
<dbReference type="AlphaFoldDB" id="A0A0J6TD25"/>
<name>A0A0J6TD25_9HYPH</name>
<dbReference type="PATRIC" id="fig|1187852.3.peg.5257"/>
<accession>A0A0J6TD25</accession>
<dbReference type="EMBL" id="LABZ01000049">
    <property type="protein sequence ID" value="KMO43498.1"/>
    <property type="molecule type" value="Genomic_DNA"/>
</dbReference>
<keyword evidence="2" id="KW-1185">Reference proteome</keyword>
<dbReference type="Proteomes" id="UP000036449">
    <property type="component" value="Unassembled WGS sequence"/>
</dbReference>